<dbReference type="Pfam" id="PF04056">
    <property type="entry name" value="Ssl1"/>
    <property type="match status" value="1"/>
</dbReference>
<dbReference type="EMBL" id="JAQQBS010001423">
    <property type="protein sequence ID" value="KAK0160392.1"/>
    <property type="molecule type" value="Genomic_DNA"/>
</dbReference>
<evidence type="ECO:0000256" key="10">
    <source>
        <dbReference type="ARBA" id="ARBA00023242"/>
    </source>
</evidence>
<dbReference type="SUPFAM" id="SSF53300">
    <property type="entry name" value="vWA-like"/>
    <property type="match status" value="1"/>
</dbReference>
<dbReference type="InterPro" id="IPR036465">
    <property type="entry name" value="vWFA_dom_sf"/>
</dbReference>
<keyword evidence="8 11" id="KW-0804">Transcription</keyword>
<evidence type="ECO:0000256" key="4">
    <source>
        <dbReference type="ARBA" id="ARBA00022763"/>
    </source>
</evidence>
<dbReference type="PANTHER" id="PTHR12695:SF2">
    <property type="entry name" value="GENERAL TRANSCRIPTION FACTOR IIH SUBUNIT 2-RELATED"/>
    <property type="match status" value="1"/>
</dbReference>
<comment type="subcellular location">
    <subcellularLocation>
        <location evidence="1 11">Nucleus</location>
    </subcellularLocation>
</comment>
<dbReference type="Gene3D" id="3.40.50.410">
    <property type="entry name" value="von Willebrand factor, type A domain"/>
    <property type="match status" value="1"/>
</dbReference>
<evidence type="ECO:0000256" key="9">
    <source>
        <dbReference type="ARBA" id="ARBA00023204"/>
    </source>
</evidence>
<comment type="caution">
    <text evidence="14">The sequence shown here is derived from an EMBL/GenBank/DDBJ whole genome shotgun (WGS) entry which is preliminary data.</text>
</comment>
<evidence type="ECO:0000256" key="12">
    <source>
        <dbReference type="PIRSR" id="PIRSR015919-1"/>
    </source>
</evidence>
<dbReference type="InterPro" id="IPR012170">
    <property type="entry name" value="TFIIH_SSL1/p44"/>
</dbReference>
<feature type="domain" description="VWFA" evidence="13">
    <location>
        <begin position="66"/>
        <end position="243"/>
    </location>
</feature>
<keyword evidence="15" id="KW-1185">Reference proteome</keyword>
<dbReference type="GO" id="GO:0008270">
    <property type="term" value="F:zinc ion binding"/>
    <property type="evidence" value="ECO:0007669"/>
    <property type="project" value="UniProtKB-UniRule"/>
</dbReference>
<dbReference type="InterPro" id="IPR013083">
    <property type="entry name" value="Znf_RING/FYVE/PHD"/>
</dbReference>
<dbReference type="GO" id="GO:0006357">
    <property type="term" value="P:regulation of transcription by RNA polymerase II"/>
    <property type="evidence" value="ECO:0007669"/>
    <property type="project" value="TreeGrafter"/>
</dbReference>
<dbReference type="PANTHER" id="PTHR12695">
    <property type="entry name" value="GENERAL TRANSCRIPTION FACTOR IIH SUBUNIT 2"/>
    <property type="match status" value="1"/>
</dbReference>
<dbReference type="PIRSF" id="PIRSF015919">
    <property type="entry name" value="TFIIH_SSL1"/>
    <property type="match status" value="1"/>
</dbReference>
<feature type="zinc finger region" description="C4-type" evidence="12">
    <location>
        <begin position="298"/>
        <end position="315"/>
    </location>
</feature>
<evidence type="ECO:0000256" key="11">
    <source>
        <dbReference type="PIRNR" id="PIRNR015919"/>
    </source>
</evidence>
<evidence type="ECO:0000256" key="8">
    <source>
        <dbReference type="ARBA" id="ARBA00023163"/>
    </source>
</evidence>
<evidence type="ECO:0000256" key="2">
    <source>
        <dbReference type="ARBA" id="ARBA00006092"/>
    </source>
</evidence>
<dbReference type="InterPro" id="IPR007198">
    <property type="entry name" value="Ssl1-like"/>
</dbReference>
<evidence type="ECO:0000256" key="5">
    <source>
        <dbReference type="ARBA" id="ARBA00022771"/>
    </source>
</evidence>
<keyword evidence="9" id="KW-0234">DNA repair</keyword>
<keyword evidence="7 11" id="KW-0805">Transcription regulation</keyword>
<dbReference type="Gene3D" id="3.30.40.10">
    <property type="entry name" value="Zinc/RING finger domain, C3HC4 (zinc finger)"/>
    <property type="match status" value="1"/>
</dbReference>
<dbReference type="InterPro" id="IPR002035">
    <property type="entry name" value="VWF_A"/>
</dbReference>
<evidence type="ECO:0000313" key="14">
    <source>
        <dbReference type="EMBL" id="KAK0160392.1"/>
    </source>
</evidence>
<gene>
    <name evidence="14" type="ORF">PV328_007804</name>
</gene>
<dbReference type="AlphaFoldDB" id="A0AA39CA08"/>
<protein>
    <recommendedName>
        <fullName evidence="11">General transcription factor IIH subunit</fullName>
    </recommendedName>
</protein>
<reference evidence="14" key="1">
    <citation type="journal article" date="2023" name="bioRxiv">
        <title>Scaffold-level genome assemblies of two parasitoid biocontrol wasps reveal the parthenogenesis mechanism and an associated novel virus.</title>
        <authorList>
            <person name="Inwood S."/>
            <person name="Skelly J."/>
            <person name="Guhlin J."/>
            <person name="Harrop T."/>
            <person name="Goldson S."/>
            <person name="Dearden P."/>
        </authorList>
    </citation>
    <scope>NUCLEOTIDE SEQUENCE</scope>
    <source>
        <strain evidence="14">Irish</strain>
        <tissue evidence="14">Whole body</tissue>
    </source>
</reference>
<dbReference type="NCBIfam" id="TIGR00622">
    <property type="entry name" value="ssl1"/>
    <property type="match status" value="1"/>
</dbReference>
<dbReference type="PROSITE" id="PS00028">
    <property type="entry name" value="ZINC_FINGER_C2H2_1"/>
    <property type="match status" value="1"/>
</dbReference>
<proteinExistence type="inferred from homology"/>
<organism evidence="14 15">
    <name type="scientific">Microctonus aethiopoides</name>
    <dbReference type="NCBI Taxonomy" id="144406"/>
    <lineage>
        <taxon>Eukaryota</taxon>
        <taxon>Metazoa</taxon>
        <taxon>Ecdysozoa</taxon>
        <taxon>Arthropoda</taxon>
        <taxon>Hexapoda</taxon>
        <taxon>Insecta</taxon>
        <taxon>Pterygota</taxon>
        <taxon>Neoptera</taxon>
        <taxon>Endopterygota</taxon>
        <taxon>Hymenoptera</taxon>
        <taxon>Apocrita</taxon>
        <taxon>Ichneumonoidea</taxon>
        <taxon>Braconidae</taxon>
        <taxon>Euphorinae</taxon>
        <taxon>Microctonus</taxon>
    </lineage>
</organism>
<keyword evidence="5" id="KW-0863">Zinc-finger</keyword>
<dbReference type="InterPro" id="IPR046349">
    <property type="entry name" value="C1-like_sf"/>
</dbReference>
<dbReference type="GO" id="GO:0005675">
    <property type="term" value="C:transcription factor TFIIH holo complex"/>
    <property type="evidence" value="ECO:0007669"/>
    <property type="project" value="UniProtKB-UniRule"/>
</dbReference>
<dbReference type="CDD" id="cd01453">
    <property type="entry name" value="vWA_transcription_factor_IIH_type"/>
    <property type="match status" value="1"/>
</dbReference>
<evidence type="ECO:0000256" key="6">
    <source>
        <dbReference type="ARBA" id="ARBA00022833"/>
    </source>
</evidence>
<dbReference type="SMART" id="SM00327">
    <property type="entry name" value="VWA"/>
    <property type="match status" value="1"/>
</dbReference>
<dbReference type="InterPro" id="IPR013087">
    <property type="entry name" value="Znf_C2H2_type"/>
</dbReference>
<evidence type="ECO:0000256" key="7">
    <source>
        <dbReference type="ARBA" id="ARBA00023015"/>
    </source>
</evidence>
<reference evidence="14" key="2">
    <citation type="submission" date="2023-03" db="EMBL/GenBank/DDBJ databases">
        <authorList>
            <person name="Inwood S.N."/>
            <person name="Skelly J.G."/>
            <person name="Guhlin J."/>
            <person name="Harrop T.W.R."/>
            <person name="Goldson S.G."/>
            <person name="Dearden P.K."/>
        </authorList>
    </citation>
    <scope>NUCLEOTIDE SEQUENCE</scope>
    <source>
        <strain evidence="14">Irish</strain>
        <tissue evidence="14">Whole body</tissue>
    </source>
</reference>
<keyword evidence="6 11" id="KW-0862">Zinc</keyword>
<dbReference type="SMART" id="SM01047">
    <property type="entry name" value="C1_4"/>
    <property type="match status" value="1"/>
</dbReference>
<dbReference type="InterPro" id="IPR004595">
    <property type="entry name" value="TFIIH_C1-like_dom"/>
</dbReference>
<dbReference type="Proteomes" id="UP001168990">
    <property type="component" value="Unassembled WGS sequence"/>
</dbReference>
<evidence type="ECO:0000313" key="15">
    <source>
        <dbReference type="Proteomes" id="UP001168990"/>
    </source>
</evidence>
<dbReference type="SUPFAM" id="SSF57889">
    <property type="entry name" value="Cysteine-rich domain"/>
    <property type="match status" value="1"/>
</dbReference>
<keyword evidence="4" id="KW-0227">DNA damage</keyword>
<sequence length="408" mass="45799">MDRKSLITDEDGAKEYRWETGYEKTWEAIKEDDHEDLKASVAYIREAKRRRQLKKTGGIRLGMMRHLFIILDLSEAITAQDLKPTRLFCTVKLLEEFVNEFFYQNPISQLGIITTKNKRAEKISELSGNAKKHIKKIKALVHSTSPTGEPSLQNSLELALKSLKNLPSHASREILVVMASLSTCDPGDINDTIKEIEAEGVRCSVIGLAAESHICKRLATSTGGEYGVVLDSKHFREHLKAHIDPPPAAMRLDAALVKMGFPHHALHSSSTDTAMSVCMCHAASVDEYAKLTTAGYLCPQCLSKHCELPMECRSCGLILVSAPHLARSYHYLFPVQHFEEISYQRTQLHCYGCKTYFSDACKKVYVCKKCTQVFCFDCEIFIHESLHTCPGCTTNVSSFQKSSQRIDS</sequence>
<keyword evidence="10 11" id="KW-0539">Nucleus</keyword>
<dbReference type="PROSITE" id="PS50234">
    <property type="entry name" value="VWFA"/>
    <property type="match status" value="1"/>
</dbReference>
<dbReference type="Pfam" id="PF07975">
    <property type="entry name" value="C1_4"/>
    <property type="match status" value="1"/>
</dbReference>
<dbReference type="FunFam" id="3.40.50.410:FF:000015">
    <property type="entry name" value="General transcription factor IIH subunit 2"/>
    <property type="match status" value="1"/>
</dbReference>
<dbReference type="GO" id="GO:0000439">
    <property type="term" value="C:transcription factor TFIIH core complex"/>
    <property type="evidence" value="ECO:0007669"/>
    <property type="project" value="InterPro"/>
</dbReference>
<dbReference type="GO" id="GO:0006289">
    <property type="term" value="P:nucleotide-excision repair"/>
    <property type="evidence" value="ECO:0007669"/>
    <property type="project" value="UniProtKB-UniRule"/>
</dbReference>
<dbReference type="GO" id="GO:0006351">
    <property type="term" value="P:DNA-templated transcription"/>
    <property type="evidence" value="ECO:0007669"/>
    <property type="project" value="InterPro"/>
</dbReference>
<comment type="similarity">
    <text evidence="2 11">Belongs to the GTF2H2 family.</text>
</comment>
<evidence type="ECO:0000256" key="1">
    <source>
        <dbReference type="ARBA" id="ARBA00004123"/>
    </source>
</evidence>
<keyword evidence="3 11" id="KW-0479">Metal-binding</keyword>
<accession>A0AA39CA08</accession>
<evidence type="ECO:0000259" key="13">
    <source>
        <dbReference type="PROSITE" id="PS50234"/>
    </source>
</evidence>
<evidence type="ECO:0000256" key="3">
    <source>
        <dbReference type="ARBA" id="ARBA00022723"/>
    </source>
</evidence>
<name>A0AA39CA08_9HYME</name>